<sequence>MGWKRKTKELLKPREVLYLFTITILSLLLPLSFLLLATLSAAQYYLQTLTALPYPFPRLFHLALTINPCFLYVLVSIVSVATLVQGLMGKTKITLFTHPSSGPSRLSMAWALLCAFQVCVGLGIEGSIAAGLYDDQYEPGFGVERSLVSRMVFLLGLHETTHVWCTLVVRPVVDDTVFGAARRERWLERVGLAAGLGTLWWWRLRDEVETLVVVAQVKNEQLIDVGLEDFVGWWLYYLLVTIGMVRIVKGLIWVFFFSLCRRTPLTHDDQDTQNDDKKEKWRKVGYMYGGIFDQPWRNEKKDTLTTIERRHYPSEKAIFNHVQHVHSASSACMQRFVLRRFVLRCRFTGP</sequence>
<feature type="transmembrane region" description="Helical" evidence="1">
    <location>
        <begin position="59"/>
        <end position="88"/>
    </location>
</feature>
<comment type="caution">
    <text evidence="2">The sequence shown here is derived from an EMBL/GenBank/DDBJ whole genome shotgun (WGS) entry which is preliminary data.</text>
</comment>
<feature type="transmembrane region" description="Helical" evidence="1">
    <location>
        <begin position="234"/>
        <end position="257"/>
    </location>
</feature>
<keyword evidence="1" id="KW-0812">Transmembrane</keyword>
<dbReference type="PANTHER" id="PTHR37172:SF3">
    <property type="entry name" value="TRANSMEMBRANE PROTEIN"/>
    <property type="match status" value="1"/>
</dbReference>
<evidence type="ECO:0000313" key="3">
    <source>
        <dbReference type="Proteomes" id="UP001603857"/>
    </source>
</evidence>
<keyword evidence="1" id="KW-1133">Transmembrane helix</keyword>
<accession>A0ABD1LK70</accession>
<dbReference type="PANTHER" id="PTHR37172">
    <property type="entry name" value="TRANSMEMBRANE PROTEIN"/>
    <property type="match status" value="1"/>
</dbReference>
<protein>
    <submittedName>
        <fullName evidence="2">Uncharacterized protein</fullName>
    </submittedName>
</protein>
<dbReference type="AlphaFoldDB" id="A0ABD1LK70"/>
<gene>
    <name evidence="2" type="ORF">Fmac_028097</name>
</gene>
<organism evidence="2 3">
    <name type="scientific">Flemingia macrophylla</name>
    <dbReference type="NCBI Taxonomy" id="520843"/>
    <lineage>
        <taxon>Eukaryota</taxon>
        <taxon>Viridiplantae</taxon>
        <taxon>Streptophyta</taxon>
        <taxon>Embryophyta</taxon>
        <taxon>Tracheophyta</taxon>
        <taxon>Spermatophyta</taxon>
        <taxon>Magnoliopsida</taxon>
        <taxon>eudicotyledons</taxon>
        <taxon>Gunneridae</taxon>
        <taxon>Pentapetalae</taxon>
        <taxon>rosids</taxon>
        <taxon>fabids</taxon>
        <taxon>Fabales</taxon>
        <taxon>Fabaceae</taxon>
        <taxon>Papilionoideae</taxon>
        <taxon>50 kb inversion clade</taxon>
        <taxon>NPAAA clade</taxon>
        <taxon>indigoferoid/millettioid clade</taxon>
        <taxon>Phaseoleae</taxon>
        <taxon>Flemingia</taxon>
    </lineage>
</organism>
<feature type="transmembrane region" description="Helical" evidence="1">
    <location>
        <begin position="16"/>
        <end position="39"/>
    </location>
</feature>
<proteinExistence type="predicted"/>
<name>A0ABD1LK70_9FABA</name>
<evidence type="ECO:0000256" key="1">
    <source>
        <dbReference type="SAM" id="Phobius"/>
    </source>
</evidence>
<keyword evidence="1" id="KW-0472">Membrane</keyword>
<dbReference type="Proteomes" id="UP001603857">
    <property type="component" value="Unassembled WGS sequence"/>
</dbReference>
<keyword evidence="3" id="KW-1185">Reference proteome</keyword>
<feature type="transmembrane region" description="Helical" evidence="1">
    <location>
        <begin position="109"/>
        <end position="133"/>
    </location>
</feature>
<reference evidence="2 3" key="1">
    <citation type="submission" date="2024-08" db="EMBL/GenBank/DDBJ databases">
        <title>Insights into the chromosomal genome structure of Flemingia macrophylla.</title>
        <authorList>
            <person name="Ding Y."/>
            <person name="Zhao Y."/>
            <person name="Bi W."/>
            <person name="Wu M."/>
            <person name="Zhao G."/>
            <person name="Gong Y."/>
            <person name="Li W."/>
            <person name="Zhang P."/>
        </authorList>
    </citation>
    <scope>NUCLEOTIDE SEQUENCE [LARGE SCALE GENOMIC DNA]</scope>
    <source>
        <strain evidence="2">DYQJB</strain>
        <tissue evidence="2">Leaf</tissue>
    </source>
</reference>
<evidence type="ECO:0000313" key="2">
    <source>
        <dbReference type="EMBL" id="KAL2323718.1"/>
    </source>
</evidence>
<dbReference type="EMBL" id="JBGMDY010000009">
    <property type="protein sequence ID" value="KAL2323718.1"/>
    <property type="molecule type" value="Genomic_DNA"/>
</dbReference>